<dbReference type="RefSeq" id="WP_192599634.1">
    <property type="nucleotide sequence ID" value="NZ_JADBEL010000019.1"/>
</dbReference>
<protein>
    <recommendedName>
        <fullName evidence="3">DNA and RNA helicase</fullName>
    </recommendedName>
</protein>
<keyword evidence="2" id="KW-1185">Reference proteome</keyword>
<proteinExistence type="predicted"/>
<sequence length="258" mass="30507">MFYNIYPHFQKGRILKREMLENLRDYPRNVTDSYFQDYSDGIIVGGHILVEETTLVITKGMVKHDGRVYMLDADYLLPYQAIGRETLLKIRFQEERDQHDFTSFTTEIILDDLVQVAENELELGRFKLKLGARLRSTYEDFLDFATEYNTVNYIHCQYAGFQTSTFHPLILQYFAKELLRCEPSNPYDISFALQCLNQERIQREVIYYYLCSKLGIGYQEYTNEKIHTYLSRILREAKGGNRPRSELNIGRPQRVIVD</sequence>
<evidence type="ECO:0000313" key="1">
    <source>
        <dbReference type="EMBL" id="MBE1555945.1"/>
    </source>
</evidence>
<dbReference type="AlphaFoldDB" id="A0A927RE38"/>
<dbReference type="Proteomes" id="UP000658225">
    <property type="component" value="Unassembled WGS sequence"/>
</dbReference>
<name>A0A927RE38_9BACL</name>
<gene>
    <name evidence="1" type="ORF">H4683_003066</name>
</gene>
<accession>A0A927RE38</accession>
<evidence type="ECO:0000313" key="2">
    <source>
        <dbReference type="Proteomes" id="UP000658225"/>
    </source>
</evidence>
<evidence type="ECO:0008006" key="3">
    <source>
        <dbReference type="Google" id="ProtNLM"/>
    </source>
</evidence>
<reference evidence="1" key="1">
    <citation type="submission" date="2020-10" db="EMBL/GenBank/DDBJ databases">
        <title>Genomic Encyclopedia of Type Strains, Phase IV (KMG-IV): sequencing the most valuable type-strain genomes for metagenomic binning, comparative biology and taxonomic classification.</title>
        <authorList>
            <person name="Goeker M."/>
        </authorList>
    </citation>
    <scope>NUCLEOTIDE SEQUENCE</scope>
    <source>
        <strain evidence="1">DSM 13886</strain>
    </source>
</reference>
<dbReference type="EMBL" id="JADBEL010000019">
    <property type="protein sequence ID" value="MBE1555945.1"/>
    <property type="molecule type" value="Genomic_DNA"/>
</dbReference>
<organism evidence="1 2">
    <name type="scientific">Sporosarcina limicola</name>
    <dbReference type="NCBI Taxonomy" id="34101"/>
    <lineage>
        <taxon>Bacteria</taxon>
        <taxon>Bacillati</taxon>
        <taxon>Bacillota</taxon>
        <taxon>Bacilli</taxon>
        <taxon>Bacillales</taxon>
        <taxon>Caryophanaceae</taxon>
        <taxon>Sporosarcina</taxon>
    </lineage>
</organism>
<comment type="caution">
    <text evidence="1">The sequence shown here is derived from an EMBL/GenBank/DDBJ whole genome shotgun (WGS) entry which is preliminary data.</text>
</comment>